<organism evidence="3 4">
    <name type="scientific">Meloidogyne hapla</name>
    <name type="common">Root-knot nematode worm</name>
    <dbReference type="NCBI Taxonomy" id="6305"/>
    <lineage>
        <taxon>Eukaryota</taxon>
        <taxon>Metazoa</taxon>
        <taxon>Ecdysozoa</taxon>
        <taxon>Nematoda</taxon>
        <taxon>Chromadorea</taxon>
        <taxon>Rhabditida</taxon>
        <taxon>Tylenchina</taxon>
        <taxon>Tylenchomorpha</taxon>
        <taxon>Tylenchoidea</taxon>
        <taxon>Meloidogynidae</taxon>
        <taxon>Meloidogyninae</taxon>
        <taxon>Meloidogyne</taxon>
    </lineage>
</organism>
<evidence type="ECO:0000256" key="2">
    <source>
        <dbReference type="SAM" id="SignalP"/>
    </source>
</evidence>
<sequence length="96" mass="10626">MVSNYLCKHLILGCILILLVMYTVNSGNKKSRAKYSRLPQQGKTDSASTGITEHGSMGHESSGITEHVSVGPESSGITEHQSRMFFVTKYFNEILF</sequence>
<evidence type="ECO:0000313" key="4">
    <source>
        <dbReference type="WBParaSite" id="MhA1_Contig2361.frz3.gene1"/>
    </source>
</evidence>
<keyword evidence="3" id="KW-1185">Reference proteome</keyword>
<evidence type="ECO:0000313" key="3">
    <source>
        <dbReference type="Proteomes" id="UP000095281"/>
    </source>
</evidence>
<evidence type="ECO:0000256" key="1">
    <source>
        <dbReference type="SAM" id="MobiDB-lite"/>
    </source>
</evidence>
<protein>
    <submittedName>
        <fullName evidence="4">Uncharacterized protein</fullName>
    </submittedName>
</protein>
<feature type="region of interest" description="Disordered" evidence="1">
    <location>
        <begin position="31"/>
        <end position="76"/>
    </location>
</feature>
<feature type="compositionally biased region" description="Polar residues" evidence="1">
    <location>
        <begin position="38"/>
        <end position="51"/>
    </location>
</feature>
<keyword evidence="2" id="KW-0732">Signal</keyword>
<dbReference type="WBParaSite" id="MhA1_Contig2361.frz3.gene1">
    <property type="protein sequence ID" value="MhA1_Contig2361.frz3.gene1"/>
    <property type="gene ID" value="MhA1_Contig2361.frz3.gene1"/>
</dbReference>
<reference evidence="4" key="1">
    <citation type="submission" date="2016-11" db="UniProtKB">
        <authorList>
            <consortium name="WormBaseParasite"/>
        </authorList>
    </citation>
    <scope>IDENTIFICATION</scope>
</reference>
<dbReference type="Proteomes" id="UP000095281">
    <property type="component" value="Unplaced"/>
</dbReference>
<proteinExistence type="predicted"/>
<dbReference type="AlphaFoldDB" id="A0A1I8BI93"/>
<feature type="chain" id="PRO_5009315860" evidence="2">
    <location>
        <begin position="27"/>
        <end position="96"/>
    </location>
</feature>
<feature type="signal peptide" evidence="2">
    <location>
        <begin position="1"/>
        <end position="26"/>
    </location>
</feature>
<name>A0A1I8BI93_MELHA</name>
<accession>A0A1I8BI93</accession>